<dbReference type="OrthoDB" id="5426191at2759"/>
<feature type="region of interest" description="Disordered" evidence="1">
    <location>
        <begin position="513"/>
        <end position="536"/>
    </location>
</feature>
<dbReference type="EMBL" id="MU003783">
    <property type="protein sequence ID" value="KAF2722321.1"/>
    <property type="molecule type" value="Genomic_DNA"/>
</dbReference>
<evidence type="ECO:0000313" key="3">
    <source>
        <dbReference type="Proteomes" id="UP000799441"/>
    </source>
</evidence>
<dbReference type="AlphaFoldDB" id="A0A9P4QCF4"/>
<reference evidence="2" key="1">
    <citation type="journal article" date="2020" name="Stud. Mycol.">
        <title>101 Dothideomycetes genomes: a test case for predicting lifestyles and emergence of pathogens.</title>
        <authorList>
            <person name="Haridas S."/>
            <person name="Albert R."/>
            <person name="Binder M."/>
            <person name="Bloem J."/>
            <person name="Labutti K."/>
            <person name="Salamov A."/>
            <person name="Andreopoulos B."/>
            <person name="Baker S."/>
            <person name="Barry K."/>
            <person name="Bills G."/>
            <person name="Bluhm B."/>
            <person name="Cannon C."/>
            <person name="Castanera R."/>
            <person name="Culley D."/>
            <person name="Daum C."/>
            <person name="Ezra D."/>
            <person name="Gonzalez J."/>
            <person name="Henrissat B."/>
            <person name="Kuo A."/>
            <person name="Liang C."/>
            <person name="Lipzen A."/>
            <person name="Lutzoni F."/>
            <person name="Magnuson J."/>
            <person name="Mondo S."/>
            <person name="Nolan M."/>
            <person name="Ohm R."/>
            <person name="Pangilinan J."/>
            <person name="Park H.-J."/>
            <person name="Ramirez L."/>
            <person name="Alfaro M."/>
            <person name="Sun H."/>
            <person name="Tritt A."/>
            <person name="Yoshinaga Y."/>
            <person name="Zwiers L.-H."/>
            <person name="Turgeon B."/>
            <person name="Goodwin S."/>
            <person name="Spatafora J."/>
            <person name="Crous P."/>
            <person name="Grigoriev I."/>
        </authorList>
    </citation>
    <scope>NUCLEOTIDE SEQUENCE</scope>
    <source>
        <strain evidence="2">CBS 116435</strain>
    </source>
</reference>
<feature type="compositionally biased region" description="Low complexity" evidence="1">
    <location>
        <begin position="375"/>
        <end position="386"/>
    </location>
</feature>
<evidence type="ECO:0000256" key="1">
    <source>
        <dbReference type="SAM" id="MobiDB-lite"/>
    </source>
</evidence>
<name>A0A9P4QCF4_9PEZI</name>
<feature type="compositionally biased region" description="Polar residues" evidence="1">
    <location>
        <begin position="236"/>
        <end position="247"/>
    </location>
</feature>
<feature type="compositionally biased region" description="Polar residues" evidence="1">
    <location>
        <begin position="255"/>
        <end position="268"/>
    </location>
</feature>
<comment type="caution">
    <text evidence="2">The sequence shown here is derived from an EMBL/GenBank/DDBJ whole genome shotgun (WGS) entry which is preliminary data.</text>
</comment>
<keyword evidence="3" id="KW-1185">Reference proteome</keyword>
<feature type="region of interest" description="Disordered" evidence="1">
    <location>
        <begin position="354"/>
        <end position="388"/>
    </location>
</feature>
<feature type="region of interest" description="Disordered" evidence="1">
    <location>
        <begin position="236"/>
        <end position="268"/>
    </location>
</feature>
<proteinExistence type="predicted"/>
<accession>A0A9P4QCF4</accession>
<sequence>MTVPSVLVEATSLSSVTEIAANPPRHPYTQPRTNAIPLTLYIARVPGSRDVFLTPHKPREKVVSAEDVLAALYYVHINSETDCRVETPVIDETDERTTARQISWKRPDDIPPLPARSQYRHSAVLPQSVQNEWMQVPQAQHSEDVNDPNVAMRKPLRQTQSDRAYPPVLLDITNAPRAANPAGFGHSVQRDMPSRPLPKIPSDSIYSESIHSNNVSLLRERSHQEDINPYFRQYDSKANANPYSSDPSEWPKGGSQATPQINIQKTSTRSRYLDASESLSAAASLQQPGSLTLIRRDPASGEQWNVACIYDPPVREVSSAALLDPPTAGRRAKKGGAPLYLDITNQSYLQFEDQGGRVDSPAASLPSPNGSLGRPSFSSDSSSPPDGVFRRRLYMPGSKHGIHAYGHAKHLSVDSAMGDDAMRRTMRQRSSVDLSAPNVDVRSKTYSFTSPWDGKCEFATGVSGKSLKCKHTLPYHSDVETVSELRFNLPASSRSTPAANNISEKRASYFSHVRKRSHDDTHGSGALTPVSPIGDDGRMDLSLGQERAGGGFGGKQAKLGKLIIEPEGLKMLDLLVAANLGLWWRAYEKP</sequence>
<protein>
    <submittedName>
        <fullName evidence="2">Uncharacterized protein</fullName>
    </submittedName>
</protein>
<gene>
    <name evidence="2" type="ORF">K431DRAFT_284013</name>
</gene>
<organism evidence="2 3">
    <name type="scientific">Polychaeton citri CBS 116435</name>
    <dbReference type="NCBI Taxonomy" id="1314669"/>
    <lineage>
        <taxon>Eukaryota</taxon>
        <taxon>Fungi</taxon>
        <taxon>Dikarya</taxon>
        <taxon>Ascomycota</taxon>
        <taxon>Pezizomycotina</taxon>
        <taxon>Dothideomycetes</taxon>
        <taxon>Dothideomycetidae</taxon>
        <taxon>Capnodiales</taxon>
        <taxon>Capnodiaceae</taxon>
        <taxon>Polychaeton</taxon>
    </lineage>
</organism>
<evidence type="ECO:0000313" key="2">
    <source>
        <dbReference type="EMBL" id="KAF2722321.1"/>
    </source>
</evidence>
<dbReference type="Proteomes" id="UP000799441">
    <property type="component" value="Unassembled WGS sequence"/>
</dbReference>